<dbReference type="GO" id="GO:0030286">
    <property type="term" value="C:dynein complex"/>
    <property type="evidence" value="ECO:0007669"/>
    <property type="project" value="UniProtKB-KW"/>
</dbReference>
<dbReference type="InterPro" id="IPR042219">
    <property type="entry name" value="AAA_lid_11_sf"/>
</dbReference>
<feature type="domain" description="Dynein heavy chain ATP-binding dynein motor region" evidence="17">
    <location>
        <begin position="566"/>
        <end position="782"/>
    </location>
</feature>
<evidence type="ECO:0000259" key="15">
    <source>
        <dbReference type="Pfam" id="PF12777"/>
    </source>
</evidence>
<dbReference type="InterPro" id="IPR024743">
    <property type="entry name" value="Dynein_HC_stalk"/>
</dbReference>
<dbReference type="GO" id="GO:0005874">
    <property type="term" value="C:microtubule"/>
    <property type="evidence" value="ECO:0007669"/>
    <property type="project" value="UniProtKB-KW"/>
</dbReference>
<dbReference type="InterPro" id="IPR027417">
    <property type="entry name" value="P-loop_NTPase"/>
</dbReference>
<dbReference type="Pfam" id="PF12777">
    <property type="entry name" value="MT"/>
    <property type="match status" value="1"/>
</dbReference>
<dbReference type="InterPro" id="IPR026983">
    <property type="entry name" value="DHC"/>
</dbReference>
<evidence type="ECO:0000256" key="3">
    <source>
        <dbReference type="ARBA" id="ARBA00022490"/>
    </source>
</evidence>
<dbReference type="InterPro" id="IPR035706">
    <property type="entry name" value="AAA_9"/>
</dbReference>
<feature type="domain" description="Dynein heavy chain region D6 P-loop" evidence="14">
    <location>
        <begin position="1030"/>
        <end position="1140"/>
    </location>
</feature>
<evidence type="ECO:0000259" key="16">
    <source>
        <dbReference type="Pfam" id="PF12780"/>
    </source>
</evidence>
<evidence type="ECO:0000313" key="20">
    <source>
        <dbReference type="EMBL" id="GBN22195.1"/>
    </source>
</evidence>
<dbReference type="Gene3D" id="1.10.8.1220">
    <property type="match status" value="1"/>
</dbReference>
<evidence type="ECO:0000256" key="12">
    <source>
        <dbReference type="ARBA" id="ARBA00023273"/>
    </source>
</evidence>
<dbReference type="FunFam" id="3.40.50.300:FF:000320">
    <property type="entry name" value="Dynein, axonemal, heavy chain 5"/>
    <property type="match status" value="1"/>
</dbReference>
<sequence length="1615" mass="186000">MSDSLAPTGPRVLDLCSILYDTGVKNKKIVFLLSDDQIIDDMFLHFLSDILTVGVPFDLFTFDELKMMYSESSGSHRDFVQNMQQNLHIILCINYSSPLYRKCFLKYPVLYKSCTIDWFNKWPQEALETIAHKFLLDIDLKPTNEERLGTCCKFLSGVHMSAMTHSQNSSSVYGISFETSSTFIKLLNTFKKVLAKRQQIVEQALRRLTSGLEKIHETQEKVNEIARETKKAQEELKIAERECDEALKDIILNKEILAEKQESIQEKKIEIEKKEKVCKRIAIAAEEDLNAALPALEEARKALEALNKRDIGEIKSYAKPPALVEIVLEAVMILRNSEPSWAEAKRQLGSPSFLKELFEYDRDNISDAALAKIGKYVKNPQFQPDIVGKVSVAAKSLCIWVRAMHVYGEIYKKVKPKIERLRMAKEELERLQKTLAELLRELEELEASIRRLEEEHRRLIEKKEELARKERELALKLKRAESIIEGLSSEKDRWQKKVLILSEKRNFVVGDSFLASGYLTYLGPHDQSHRTFLGKRWKRKVSETMFKCSETFDLADFFVEEGVKNEWKMNGLPTDQYSNEGAAIVTESCYYPFIVDPEGQAVKWIKNMEAKRKIKLVDFQDSKWTLVVEAAIVQGFPVLLQNVNPSLDSSLSTLSKQSFNKEFIHFNNKKLKIEESFRLYMLTMKINPQFTSTAIYLTTVVNFTIKEKGLEDQLLPLIVLNERSDLEMRKEKLVKTIQDCKKQLLEIEDTVLKLLSTSTGSLLDDEVLVEALQKSKTVSVEVEEKLSSSEKTEAIIDSARDKYRPCAKMASILYFVLTDMAHVDPMYVFTLDSYITLFLNSISKSPRDSEVTRRILKLNVFHQRAVYKFACRTVIEKHALLLAFHICTKILLVEGKLDKSEYNFFIKGGQVVDRTSEPANPCSQWLSQEAWDNITQLERLPRFLSITVSFDENSRMWQEWYLTLEPEKRPLPGIWRNVCSGFQMLLIIRCLRLDRLTNCITNLINSNLGKSFLEYPGIEMREIFNESSPNKPLVLFTVSSDTNPEKIIKNLAKSLEIKYRAISLGKGQENAASQLIIDSAKVGYWVFVSNCHLLLNWLPALEKFVNKLQSIKVHEKFRLWLGSAPTKHFPTSVLQNSIIVSLDFPKGIRANMLKLYEDTLTEEDISTSTCQTKYKCLLFSMAFFHSILLGRKRFENLGWNCDYNFTKEDFKASSKLLKLYLDEYKDTQWNALKMMIAESIYGAHIADLNDERLLMFYYDQFFCDEVCANVKHRLTSVADYYIPEDGPLETYVRFIEGLPSLDAPEVFGQHCNAEIPYRVEDAKEILDNVMKIKGENFAVKSNESQLTKVISDLKLRVPDLIDEMGALDILQERPDYYNEILVQETKRYNSLLNLVSSSLNELEDSIFGKIVMTDELEELSKVILKMEVPEVWQKVYPTLKPLASWIQDLRLRVEQFTRWVSNGVMPVKIWLPGFSSPNSVLNATLQTTVKNSDVMLKELFWEYHVSTLDESHITEVPIEGIYVRGLLLEGAGWDKTNGILIEPEPLHLITTMPVILFKPVTETSVRGVYNCPCYYTSKKTDDKGYSSYLFNVDLKTKKAKDYWVKRGTCLLLSAK</sequence>
<dbReference type="FunFam" id="3.10.490.20:FF:000009">
    <property type="entry name" value="Dynein heavy chain 4"/>
    <property type="match status" value="1"/>
</dbReference>
<name>A0A4Y2M536_ARAVE</name>
<dbReference type="Gene3D" id="6.10.140.1060">
    <property type="match status" value="1"/>
</dbReference>
<evidence type="ECO:0000256" key="4">
    <source>
        <dbReference type="ARBA" id="ARBA00022701"/>
    </source>
</evidence>
<feature type="coiled-coil region" evidence="13">
    <location>
        <begin position="723"/>
        <end position="750"/>
    </location>
</feature>
<keyword evidence="12" id="KW-0966">Cell projection</keyword>
<dbReference type="Pfam" id="PF18198">
    <property type="entry name" value="AAA_lid_11"/>
    <property type="match status" value="1"/>
</dbReference>
<gene>
    <name evidence="20" type="primary">Dnah2_1</name>
    <name evidence="20" type="ORF">AVEN_66026_1</name>
</gene>
<feature type="coiled-coil region" evidence="13">
    <location>
        <begin position="215"/>
        <end position="306"/>
    </location>
</feature>
<evidence type="ECO:0000256" key="2">
    <source>
        <dbReference type="ARBA" id="ARBA00008887"/>
    </source>
</evidence>
<dbReference type="Gene3D" id="1.20.920.20">
    <property type="match status" value="1"/>
</dbReference>
<dbReference type="PANTHER" id="PTHR22878:SF70">
    <property type="entry name" value="DYNEIN HEAVY CHAIN 2, AXONEMAL"/>
    <property type="match status" value="1"/>
</dbReference>
<reference evidence="20 21" key="1">
    <citation type="journal article" date="2019" name="Sci. Rep.">
        <title>Orb-weaving spider Araneus ventricosus genome elucidates the spidroin gene catalogue.</title>
        <authorList>
            <person name="Kono N."/>
            <person name="Nakamura H."/>
            <person name="Ohtoshi R."/>
            <person name="Moran D.A.P."/>
            <person name="Shinohara A."/>
            <person name="Yoshida Y."/>
            <person name="Fujiwara M."/>
            <person name="Mori M."/>
            <person name="Tomita M."/>
            <person name="Arakawa K."/>
        </authorList>
    </citation>
    <scope>NUCLEOTIDE SEQUENCE [LARGE SCALE GENOMIC DNA]</scope>
</reference>
<dbReference type="InterPro" id="IPR043160">
    <property type="entry name" value="Dynein_C_barrel"/>
</dbReference>
<accession>A0A4Y2M536</accession>
<organism evidence="20 21">
    <name type="scientific">Araneus ventricosus</name>
    <name type="common">Orbweaver spider</name>
    <name type="synonym">Epeira ventricosa</name>
    <dbReference type="NCBI Taxonomy" id="182803"/>
    <lineage>
        <taxon>Eukaryota</taxon>
        <taxon>Metazoa</taxon>
        <taxon>Ecdysozoa</taxon>
        <taxon>Arthropoda</taxon>
        <taxon>Chelicerata</taxon>
        <taxon>Arachnida</taxon>
        <taxon>Araneae</taxon>
        <taxon>Araneomorphae</taxon>
        <taxon>Entelegynae</taxon>
        <taxon>Araneoidea</taxon>
        <taxon>Araneidae</taxon>
        <taxon>Araneus</taxon>
    </lineage>
</organism>
<evidence type="ECO:0000256" key="9">
    <source>
        <dbReference type="ARBA" id="ARBA00023069"/>
    </source>
</evidence>
<keyword evidence="8 13" id="KW-0175">Coiled coil</keyword>
<comment type="caution">
    <text evidence="20">The sequence shown here is derived from an EMBL/GenBank/DDBJ whole genome shotgun (WGS) entry which is preliminary data.</text>
</comment>
<evidence type="ECO:0000256" key="13">
    <source>
        <dbReference type="SAM" id="Coils"/>
    </source>
</evidence>
<dbReference type="Gene3D" id="1.20.1270.280">
    <property type="match status" value="1"/>
</dbReference>
<proteinExistence type="inferred from homology"/>
<keyword evidence="7" id="KW-0243">Dynein</keyword>
<keyword evidence="4" id="KW-0493">Microtubule</keyword>
<dbReference type="Pfam" id="PF12781">
    <property type="entry name" value="AAA_9"/>
    <property type="match status" value="1"/>
</dbReference>
<dbReference type="InterPro" id="IPR041658">
    <property type="entry name" value="AAA_lid_11"/>
</dbReference>
<dbReference type="FunFam" id="1.20.920.20:FF:000001">
    <property type="entry name" value="dynein heavy chain 2, axonemal"/>
    <property type="match status" value="1"/>
</dbReference>
<keyword evidence="3" id="KW-0963">Cytoplasm</keyword>
<evidence type="ECO:0000259" key="14">
    <source>
        <dbReference type="Pfam" id="PF03028"/>
    </source>
</evidence>
<keyword evidence="9" id="KW-0969">Cilium</keyword>
<dbReference type="Pfam" id="PF18199">
    <property type="entry name" value="Dynein_C"/>
    <property type="match status" value="1"/>
</dbReference>
<dbReference type="FunFam" id="1.10.8.1220:FF:000001">
    <property type="entry name" value="Dynein axonemal heavy chain 5"/>
    <property type="match status" value="1"/>
</dbReference>
<dbReference type="Pfam" id="PF03028">
    <property type="entry name" value="Dynein_heavy"/>
    <property type="match status" value="1"/>
</dbReference>
<dbReference type="GO" id="GO:0007018">
    <property type="term" value="P:microtubule-based movement"/>
    <property type="evidence" value="ECO:0007669"/>
    <property type="project" value="InterPro"/>
</dbReference>
<keyword evidence="21" id="KW-1185">Reference proteome</keyword>
<feature type="domain" description="Dynein heavy chain C-terminal" evidence="19">
    <location>
        <begin position="1321"/>
        <end position="1612"/>
    </location>
</feature>
<dbReference type="GO" id="GO:0008569">
    <property type="term" value="F:minus-end-directed microtubule motor activity"/>
    <property type="evidence" value="ECO:0007669"/>
    <property type="project" value="InterPro"/>
</dbReference>
<evidence type="ECO:0000256" key="6">
    <source>
        <dbReference type="ARBA" id="ARBA00022840"/>
    </source>
</evidence>
<comment type="subcellular location">
    <subcellularLocation>
        <location evidence="1">Cytoplasm</location>
        <location evidence="1">Cytoskeleton</location>
        <location evidence="1">Cilium axoneme</location>
    </subcellularLocation>
</comment>
<dbReference type="GO" id="GO:0005524">
    <property type="term" value="F:ATP binding"/>
    <property type="evidence" value="ECO:0007669"/>
    <property type="project" value="UniProtKB-KW"/>
</dbReference>
<feature type="domain" description="Dynein heavy chain coiled coil stalk" evidence="15">
    <location>
        <begin position="207"/>
        <end position="537"/>
    </location>
</feature>
<evidence type="ECO:0000256" key="1">
    <source>
        <dbReference type="ARBA" id="ARBA00004430"/>
    </source>
</evidence>
<protein>
    <submittedName>
        <fullName evidence="20">Dynein heavy chain 2, axonemal</fullName>
    </submittedName>
</protein>
<comment type="similarity">
    <text evidence="2">Belongs to the dynein heavy chain family.</text>
</comment>
<dbReference type="OrthoDB" id="10251809at2759"/>
<evidence type="ECO:0000259" key="19">
    <source>
        <dbReference type="Pfam" id="PF18199"/>
    </source>
</evidence>
<evidence type="ECO:0000259" key="17">
    <source>
        <dbReference type="Pfam" id="PF12781"/>
    </source>
</evidence>
<evidence type="ECO:0000256" key="8">
    <source>
        <dbReference type="ARBA" id="ARBA00023054"/>
    </source>
</evidence>
<dbReference type="InterPro" id="IPR004273">
    <property type="entry name" value="Dynein_heavy_D6_P-loop"/>
</dbReference>
<dbReference type="PANTHER" id="PTHR22878">
    <property type="entry name" value="DYNEIN HEAVY CHAIN 6, AXONEMAL-LIKE-RELATED"/>
    <property type="match status" value="1"/>
</dbReference>
<feature type="domain" description="Dynein heavy chain AAA lid" evidence="18">
    <location>
        <begin position="1175"/>
        <end position="1313"/>
    </location>
</feature>
<dbReference type="Gene3D" id="3.10.490.20">
    <property type="match status" value="1"/>
</dbReference>
<dbReference type="InterPro" id="IPR041228">
    <property type="entry name" value="Dynein_C"/>
</dbReference>
<dbReference type="Pfam" id="PF12780">
    <property type="entry name" value="AAA_8"/>
    <property type="match status" value="1"/>
</dbReference>
<dbReference type="InterPro" id="IPR024317">
    <property type="entry name" value="Dynein_heavy_chain_D4_dom"/>
</dbReference>
<dbReference type="Proteomes" id="UP000499080">
    <property type="component" value="Unassembled WGS sequence"/>
</dbReference>
<evidence type="ECO:0000256" key="7">
    <source>
        <dbReference type="ARBA" id="ARBA00023017"/>
    </source>
</evidence>
<keyword evidence="10" id="KW-0505">Motor protein</keyword>
<evidence type="ECO:0000313" key="21">
    <source>
        <dbReference type="Proteomes" id="UP000499080"/>
    </source>
</evidence>
<dbReference type="GO" id="GO:0005930">
    <property type="term" value="C:axoneme"/>
    <property type="evidence" value="ECO:0007669"/>
    <property type="project" value="UniProtKB-SubCell"/>
</dbReference>
<feature type="coiled-coil region" evidence="13">
    <location>
        <begin position="418"/>
        <end position="497"/>
    </location>
</feature>
<dbReference type="GO" id="GO:0051959">
    <property type="term" value="F:dynein light intermediate chain binding"/>
    <property type="evidence" value="ECO:0007669"/>
    <property type="project" value="InterPro"/>
</dbReference>
<evidence type="ECO:0000256" key="11">
    <source>
        <dbReference type="ARBA" id="ARBA00023212"/>
    </source>
</evidence>
<dbReference type="Gene3D" id="1.10.8.720">
    <property type="entry name" value="Region D6 of dynein motor"/>
    <property type="match status" value="1"/>
</dbReference>
<evidence type="ECO:0000259" key="18">
    <source>
        <dbReference type="Pfam" id="PF18198"/>
    </source>
</evidence>
<keyword evidence="5" id="KW-0547">Nucleotide-binding</keyword>
<keyword evidence="11" id="KW-0206">Cytoskeleton</keyword>
<dbReference type="Gene3D" id="3.40.50.300">
    <property type="entry name" value="P-loop containing nucleotide triphosphate hydrolases"/>
    <property type="match status" value="3"/>
</dbReference>
<feature type="domain" description="Dynein heavy chain AAA module D4" evidence="16">
    <location>
        <begin position="14"/>
        <end position="192"/>
    </location>
</feature>
<dbReference type="EMBL" id="BGPR01006833">
    <property type="protein sequence ID" value="GBN22195.1"/>
    <property type="molecule type" value="Genomic_DNA"/>
</dbReference>
<keyword evidence="6" id="KW-0067">ATP-binding</keyword>
<evidence type="ECO:0000256" key="5">
    <source>
        <dbReference type="ARBA" id="ARBA00022741"/>
    </source>
</evidence>
<dbReference type="GO" id="GO:0045505">
    <property type="term" value="F:dynein intermediate chain binding"/>
    <property type="evidence" value="ECO:0007669"/>
    <property type="project" value="InterPro"/>
</dbReference>
<evidence type="ECO:0000256" key="10">
    <source>
        <dbReference type="ARBA" id="ARBA00023175"/>
    </source>
</evidence>